<dbReference type="InterPro" id="IPR016773">
    <property type="entry name" value="Fe3_uptake_reg_CjrA_prd"/>
</dbReference>
<name>A0A9X2ANR0_9BURK</name>
<dbReference type="PIRSF" id="PIRSF020419">
    <property type="entry name" value="Fe_uptake_reg_CjrA_prd"/>
    <property type="match status" value="1"/>
</dbReference>
<dbReference type="Gene3D" id="1.10.8.760">
    <property type="entry name" value="Haem-binding uptake, Tiki superfamily, ChaN, domain 2"/>
    <property type="match status" value="1"/>
</dbReference>
<accession>A0A9X2ANR0</accession>
<keyword evidence="1" id="KW-0732">Signal</keyword>
<gene>
    <name evidence="3" type="ORF">MMF98_15685</name>
</gene>
<feature type="domain" description="Haem-binding uptake Tiki superfamily ChaN" evidence="2">
    <location>
        <begin position="28"/>
        <end position="215"/>
    </location>
</feature>
<dbReference type="RefSeq" id="WP_243307559.1">
    <property type="nucleotide sequence ID" value="NZ_JALGBI010000002.1"/>
</dbReference>
<feature type="chain" id="PRO_5040863767" evidence="1">
    <location>
        <begin position="20"/>
        <end position="274"/>
    </location>
</feature>
<evidence type="ECO:0000313" key="4">
    <source>
        <dbReference type="Proteomes" id="UP001139447"/>
    </source>
</evidence>
<protein>
    <submittedName>
        <fullName evidence="3">ChaN family lipoprotein</fullName>
    </submittedName>
</protein>
<keyword evidence="4" id="KW-1185">Reference proteome</keyword>
<keyword evidence="3" id="KW-0449">Lipoprotein</keyword>
<dbReference type="Pfam" id="PF04187">
    <property type="entry name" value="Cofac_haem_bdg"/>
    <property type="match status" value="1"/>
</dbReference>
<sequence length="274" mass="28672">MALLLPAMLLAACAGPGPAGPALATRLDALLPADALLLGEQHDAEDHHRLERDSTALLAERGVLAALVLEMADQGGSTAGLPRDAGEARVRDALHWDERAWPWRSYGPAVMAAVRAGVPVLGANLPRSRLREAMADAALDQQLPGPALKAQQQAIRAGHCGLLPESQITPMTRIQIARDRSMAQTLQQAAVPGRTVLLIAGAGHVDRSLGVARHLPPDFKAKAVKVQAGGSLDAMKNGADFDSVWATPPVPPLDHCAELERALPARTGAASAQP</sequence>
<proteinExistence type="predicted"/>
<dbReference type="CDD" id="cd14727">
    <property type="entry name" value="ChanN-like"/>
    <property type="match status" value="1"/>
</dbReference>
<evidence type="ECO:0000313" key="3">
    <source>
        <dbReference type="EMBL" id="MCJ0764659.1"/>
    </source>
</evidence>
<dbReference type="SUPFAM" id="SSF159501">
    <property type="entry name" value="EreA/ChaN-like"/>
    <property type="match status" value="1"/>
</dbReference>
<dbReference type="Proteomes" id="UP001139447">
    <property type="component" value="Unassembled WGS sequence"/>
</dbReference>
<comment type="caution">
    <text evidence="3">The sequence shown here is derived from an EMBL/GenBank/DDBJ whole genome shotgun (WGS) entry which is preliminary data.</text>
</comment>
<dbReference type="EMBL" id="JALGBI010000002">
    <property type="protein sequence ID" value="MCJ0764659.1"/>
    <property type="molecule type" value="Genomic_DNA"/>
</dbReference>
<feature type="signal peptide" evidence="1">
    <location>
        <begin position="1"/>
        <end position="19"/>
    </location>
</feature>
<organism evidence="3 4">
    <name type="scientific">Variovorax terrae</name>
    <dbReference type="NCBI Taxonomy" id="2923278"/>
    <lineage>
        <taxon>Bacteria</taxon>
        <taxon>Pseudomonadati</taxon>
        <taxon>Pseudomonadota</taxon>
        <taxon>Betaproteobacteria</taxon>
        <taxon>Burkholderiales</taxon>
        <taxon>Comamonadaceae</taxon>
        <taxon>Variovorax</taxon>
    </lineage>
</organism>
<evidence type="ECO:0000256" key="1">
    <source>
        <dbReference type="SAM" id="SignalP"/>
    </source>
</evidence>
<dbReference type="Gene3D" id="3.40.50.11550">
    <property type="match status" value="1"/>
</dbReference>
<dbReference type="AlphaFoldDB" id="A0A9X2ANR0"/>
<evidence type="ECO:0000259" key="2">
    <source>
        <dbReference type="Pfam" id="PF04187"/>
    </source>
</evidence>
<reference evidence="3" key="1">
    <citation type="submission" date="2022-03" db="EMBL/GenBank/DDBJ databases">
        <authorList>
            <person name="Woo C.Y."/>
        </authorList>
    </citation>
    <scope>NUCLEOTIDE SEQUENCE</scope>
    <source>
        <strain evidence="3">CYS-02</strain>
    </source>
</reference>
<dbReference type="InterPro" id="IPR007314">
    <property type="entry name" value="Cofac_haem-bd_dom"/>
</dbReference>